<evidence type="ECO:0000313" key="1">
    <source>
        <dbReference type="EMBL" id="MFC6093936.1"/>
    </source>
</evidence>
<proteinExistence type="predicted"/>
<evidence type="ECO:0000313" key="2">
    <source>
        <dbReference type="Proteomes" id="UP001596220"/>
    </source>
</evidence>
<name>A0ABW1PEB7_9PSEU</name>
<dbReference type="InterPro" id="IPR031795">
    <property type="entry name" value="Zf-HC3"/>
</dbReference>
<dbReference type="EMBL" id="JBHSQO010000052">
    <property type="protein sequence ID" value="MFC6093936.1"/>
    <property type="molecule type" value="Genomic_DNA"/>
</dbReference>
<organism evidence="1 2">
    <name type="scientific">Saccharothrix lopnurensis</name>
    <dbReference type="NCBI Taxonomy" id="1670621"/>
    <lineage>
        <taxon>Bacteria</taxon>
        <taxon>Bacillati</taxon>
        <taxon>Actinomycetota</taxon>
        <taxon>Actinomycetes</taxon>
        <taxon>Pseudonocardiales</taxon>
        <taxon>Pseudonocardiaceae</taxon>
        <taxon>Saccharothrix</taxon>
    </lineage>
</organism>
<dbReference type="RefSeq" id="WP_380641607.1">
    <property type="nucleotide sequence ID" value="NZ_JBHSQO010000052.1"/>
</dbReference>
<accession>A0ABW1PEB7</accession>
<reference evidence="2" key="1">
    <citation type="journal article" date="2019" name="Int. J. Syst. Evol. Microbiol.">
        <title>The Global Catalogue of Microorganisms (GCM) 10K type strain sequencing project: providing services to taxonomists for standard genome sequencing and annotation.</title>
        <authorList>
            <consortium name="The Broad Institute Genomics Platform"/>
            <consortium name="The Broad Institute Genome Sequencing Center for Infectious Disease"/>
            <person name="Wu L."/>
            <person name="Ma J."/>
        </authorList>
    </citation>
    <scope>NUCLEOTIDE SEQUENCE [LARGE SCALE GENOMIC DNA]</scope>
    <source>
        <strain evidence="2">CGMCC 4.7246</strain>
    </source>
</reference>
<dbReference type="Pfam" id="PF16827">
    <property type="entry name" value="zf-HC3"/>
    <property type="match status" value="1"/>
</dbReference>
<gene>
    <name evidence="1" type="ORF">ACFP3R_32115</name>
</gene>
<dbReference type="Proteomes" id="UP001596220">
    <property type="component" value="Unassembled WGS sequence"/>
</dbReference>
<protein>
    <submittedName>
        <fullName evidence="1">Zinc finger protein</fullName>
    </submittedName>
</protein>
<keyword evidence="2" id="KW-1185">Reference proteome</keyword>
<comment type="caution">
    <text evidence="1">The sequence shown here is derived from an EMBL/GenBank/DDBJ whole genome shotgun (WGS) entry which is preliminary data.</text>
</comment>
<sequence length="92" mass="10292">MTQPFRWYPHDGERHAIPVDAGHGECIETLCHKELVMDTGRRLRCEATCAECDSTWRAAVGIPPQSRRQAFLLDPLDRSTATSADVPVEASR</sequence>